<comment type="caution">
    <text evidence="1">The sequence shown here is derived from an EMBL/GenBank/DDBJ whole genome shotgun (WGS) entry which is preliminary data.</text>
</comment>
<keyword evidence="2" id="KW-1185">Reference proteome</keyword>
<proteinExistence type="predicted"/>
<accession>A0AAV4ANR9</accession>
<organism evidence="1 2">
    <name type="scientific">Plakobranchus ocellatus</name>
    <dbReference type="NCBI Taxonomy" id="259542"/>
    <lineage>
        <taxon>Eukaryota</taxon>
        <taxon>Metazoa</taxon>
        <taxon>Spiralia</taxon>
        <taxon>Lophotrochozoa</taxon>
        <taxon>Mollusca</taxon>
        <taxon>Gastropoda</taxon>
        <taxon>Heterobranchia</taxon>
        <taxon>Euthyneura</taxon>
        <taxon>Panpulmonata</taxon>
        <taxon>Sacoglossa</taxon>
        <taxon>Placobranchoidea</taxon>
        <taxon>Plakobranchidae</taxon>
        <taxon>Plakobranchus</taxon>
    </lineage>
</organism>
<gene>
    <name evidence="1" type="ORF">PoB_003594400</name>
</gene>
<dbReference type="EMBL" id="BLXT01004093">
    <property type="protein sequence ID" value="GFO09439.1"/>
    <property type="molecule type" value="Genomic_DNA"/>
</dbReference>
<name>A0AAV4ANR9_9GAST</name>
<dbReference type="AlphaFoldDB" id="A0AAV4ANR9"/>
<dbReference type="Proteomes" id="UP000735302">
    <property type="component" value="Unassembled WGS sequence"/>
</dbReference>
<protein>
    <submittedName>
        <fullName evidence="1">Craniofacial development protein 2-like</fullName>
    </submittedName>
</protein>
<sequence>MSLKILGLAEVRYKGADSFKLSIKTKIYSHVKAASVILFDEISAKSWCPILDRDILVKLIAKLGIIQVYAPILDSEDIEMDQFYEEIEKTKSYLKLQDIIMIMEDFNANVGDEKVEEVLGPVA</sequence>
<evidence type="ECO:0000313" key="1">
    <source>
        <dbReference type="EMBL" id="GFO09439.1"/>
    </source>
</evidence>
<reference evidence="1 2" key="1">
    <citation type="journal article" date="2021" name="Elife">
        <title>Chloroplast acquisition without the gene transfer in kleptoplastic sea slugs, Plakobranchus ocellatus.</title>
        <authorList>
            <person name="Maeda T."/>
            <person name="Takahashi S."/>
            <person name="Yoshida T."/>
            <person name="Shimamura S."/>
            <person name="Takaki Y."/>
            <person name="Nagai Y."/>
            <person name="Toyoda A."/>
            <person name="Suzuki Y."/>
            <person name="Arimoto A."/>
            <person name="Ishii H."/>
            <person name="Satoh N."/>
            <person name="Nishiyama T."/>
            <person name="Hasebe M."/>
            <person name="Maruyama T."/>
            <person name="Minagawa J."/>
            <person name="Obokata J."/>
            <person name="Shigenobu S."/>
        </authorList>
    </citation>
    <scope>NUCLEOTIDE SEQUENCE [LARGE SCALE GENOMIC DNA]</scope>
</reference>
<evidence type="ECO:0000313" key="2">
    <source>
        <dbReference type="Proteomes" id="UP000735302"/>
    </source>
</evidence>